<comment type="caution">
    <text evidence="2">The sequence shown here is derived from an EMBL/GenBank/DDBJ whole genome shotgun (WGS) entry which is preliminary data.</text>
</comment>
<feature type="domain" description="Fumarase C C-terminal" evidence="1">
    <location>
        <begin position="25"/>
        <end position="68"/>
    </location>
</feature>
<dbReference type="Pfam" id="PF10415">
    <property type="entry name" value="FumaraseC_C"/>
    <property type="match status" value="1"/>
</dbReference>
<dbReference type="EMBL" id="AILW01000016">
    <property type="protein sequence ID" value="EJF82604.1"/>
    <property type="molecule type" value="Genomic_DNA"/>
</dbReference>
<evidence type="ECO:0000259" key="1">
    <source>
        <dbReference type="Pfam" id="PF10415"/>
    </source>
</evidence>
<dbReference type="RefSeq" id="WP_005774665.1">
    <property type="nucleotide sequence ID" value="NZ_JH725141.1"/>
</dbReference>
<accession>A0ABN0GJW8</accession>
<evidence type="ECO:0000313" key="2">
    <source>
        <dbReference type="EMBL" id="EJF82604.1"/>
    </source>
</evidence>
<dbReference type="InterPro" id="IPR018951">
    <property type="entry name" value="Fumarase_C_C"/>
</dbReference>
<protein>
    <recommendedName>
        <fullName evidence="1">Fumarase C C-terminal domain-containing protein</fullName>
    </recommendedName>
</protein>
<sequence>MIVAHTVYLRHSSPFWLWSKGTRAPEIGSEKAARIAKAAHKNDTTLRTEALKAGVSGEDYDRLVDLKKDDRSPSKNLIKKVRNIFNLIPQSHRGVSTPMIVAHTVYLRHSSPFWLWSKGTRAPEIGSEKAARIAKAAHKNDTTLRTKALKPKCF</sequence>
<dbReference type="Proteomes" id="UP000008942">
    <property type="component" value="Unassembled WGS sequence"/>
</dbReference>
<gene>
    <name evidence="2" type="ORF">MCU_01401</name>
</gene>
<keyword evidence="3" id="KW-1185">Reference proteome</keyword>
<dbReference type="PANTHER" id="PTHR11444">
    <property type="entry name" value="ASPARTATEAMMONIA/ARGININOSUCCINATE/ADENYLOSUCCINATE LYASE"/>
    <property type="match status" value="1"/>
</dbReference>
<dbReference type="PANTHER" id="PTHR11444:SF1">
    <property type="entry name" value="FUMARATE HYDRATASE, MITOCHONDRIAL"/>
    <property type="match status" value="1"/>
</dbReference>
<reference evidence="2 3" key="1">
    <citation type="submission" date="2012-03" db="EMBL/GenBank/DDBJ databases">
        <title>The Genome Sequence of Bartonella elizabethae Re6043vi.</title>
        <authorList>
            <consortium name="The Broad Institute Genome Sequencing Platform"/>
            <consortium name="The Broad Institute Genome Sequencing Center for Infectious Disease"/>
            <person name="Feldgarden M."/>
            <person name="Kirby J."/>
            <person name="Kosoy M."/>
            <person name="Birtles R."/>
            <person name="Probert W.S."/>
            <person name="Chiaraviglio L."/>
            <person name="Young S.K."/>
            <person name="Zeng Q."/>
            <person name="Gargeya S."/>
            <person name="Fitzgerald M."/>
            <person name="Haas B."/>
            <person name="Abouelleil A."/>
            <person name="Alvarado L."/>
            <person name="Arachchi H.M."/>
            <person name="Berlin A."/>
            <person name="Chapman S.B."/>
            <person name="Gearin G."/>
            <person name="Goldberg J."/>
            <person name="Griggs A."/>
            <person name="Gujja S."/>
            <person name="Hansen M."/>
            <person name="Heiman D."/>
            <person name="Howarth C."/>
            <person name="Larimer J."/>
            <person name="Lui A."/>
            <person name="MacDonald P.J.P."/>
            <person name="McCowen C."/>
            <person name="Montmayeur A."/>
            <person name="Murphy C."/>
            <person name="Neiman D."/>
            <person name="Pearson M."/>
            <person name="Priest M."/>
            <person name="Roberts A."/>
            <person name="Saif S."/>
            <person name="Shea T."/>
            <person name="Sisk P."/>
            <person name="Stolte C."/>
            <person name="Sykes S."/>
            <person name="Wortman J."/>
            <person name="Nusbaum C."/>
            <person name="Birren B."/>
        </authorList>
    </citation>
    <scope>NUCLEOTIDE SEQUENCE [LARGE SCALE GENOMIC DNA]</scope>
    <source>
        <strain evidence="2 3">Re6043vi</strain>
    </source>
</reference>
<name>A0ABN0GJW8_BAREL</name>
<evidence type="ECO:0000313" key="3">
    <source>
        <dbReference type="Proteomes" id="UP000008942"/>
    </source>
</evidence>
<organism evidence="2 3">
    <name type="scientific">Bartonella elizabethae Re6043vi</name>
    <dbReference type="NCBI Taxonomy" id="1094554"/>
    <lineage>
        <taxon>Bacteria</taxon>
        <taxon>Pseudomonadati</taxon>
        <taxon>Pseudomonadota</taxon>
        <taxon>Alphaproteobacteria</taxon>
        <taxon>Hyphomicrobiales</taxon>
        <taxon>Bartonellaceae</taxon>
        <taxon>Bartonella</taxon>
    </lineage>
</organism>
<dbReference type="Gene3D" id="1.10.40.30">
    <property type="entry name" value="Fumarase/aspartase (C-terminal domain)"/>
    <property type="match status" value="2"/>
</dbReference>
<dbReference type="InterPro" id="IPR005677">
    <property type="entry name" value="Fum_hydII"/>
</dbReference>
<proteinExistence type="predicted"/>